<name>A0AC35TRT7_9BILA</name>
<organism evidence="1 2">
    <name type="scientific">Rhabditophanes sp. KR3021</name>
    <dbReference type="NCBI Taxonomy" id="114890"/>
    <lineage>
        <taxon>Eukaryota</taxon>
        <taxon>Metazoa</taxon>
        <taxon>Ecdysozoa</taxon>
        <taxon>Nematoda</taxon>
        <taxon>Chromadorea</taxon>
        <taxon>Rhabditida</taxon>
        <taxon>Tylenchina</taxon>
        <taxon>Panagrolaimomorpha</taxon>
        <taxon>Strongyloidoidea</taxon>
        <taxon>Alloionematidae</taxon>
        <taxon>Rhabditophanes</taxon>
    </lineage>
</organism>
<sequence length="706" mass="79461">MPHALQSTEVAGLTVGGSYLIQQNNITTCRFSAKKTRERLPCGCFGIGDTIYNLFSINDKEEMKEVKELLSKQPGIKIKVPLKHDLLTDLEISFEAELCSKQVFKLIILFRPFYYIPSNLSFTEDDSDQWEPIEERSIQLHSGVTTKTMSCRYFNSGGLYKFKLIQELNLDTIVSITSHSLALTPQPNANGLIAGKPSINIRSDSVFPHCDNYFTLSWENSICPNTNLNFRVQVTATMDLRKVRDWHYVEELLLPSNQKTLDLDCSLFDIIFEKYCFELISTHTITERSTLWDKKCVKTEPLKRIDGSWSNWANFPSTCSTSCGPGIRKRTRSCDNPKPAGGLDCVGPMMEVEVCELKACPQPLISSNQNINSSCACGCDINEESGTFFVGRGTGPFCQSQNKITWKLTPPQAPKIRNKFFDVQPYRDFALSLDTHYLAKSDVVQIFQDNNLVWESRQSHEKELHFSANKSLLFILQSGRNVTNVSGVIVNYMVKDSSYSLNHYRPSNLFCVGSYCERSLMIMMIAVIILFILFFPTTICFLVTKSVKDKEWAKAEMVKSSLLSKAYGQEKGDSMPSDMIKSNNTDSTHLTIGGLRHSSGLNKKVVHCRSIGIQLSSQNTPLCSRSIKPVQSTSNSSRNTPRVARSSLSFASVNEMEYDYYDEVLPGSIFHPTHFDLSSDIDIDSIIRKEAKVLLGTDTTSAHTQI</sequence>
<protein>
    <submittedName>
        <fullName evidence="2">Thrombospondin type-1 domain-containing protein 1</fullName>
    </submittedName>
</protein>
<evidence type="ECO:0000313" key="2">
    <source>
        <dbReference type="WBParaSite" id="RSKR_0000330000.1"/>
    </source>
</evidence>
<dbReference type="WBParaSite" id="RSKR_0000330000.1">
    <property type="protein sequence ID" value="RSKR_0000330000.1"/>
    <property type="gene ID" value="RSKR_0000330000"/>
</dbReference>
<accession>A0AC35TRT7</accession>
<dbReference type="Proteomes" id="UP000095286">
    <property type="component" value="Unplaced"/>
</dbReference>
<evidence type="ECO:0000313" key="1">
    <source>
        <dbReference type="Proteomes" id="UP000095286"/>
    </source>
</evidence>
<proteinExistence type="predicted"/>
<reference evidence="2" key="1">
    <citation type="submission" date="2016-11" db="UniProtKB">
        <authorList>
            <consortium name="WormBaseParasite"/>
        </authorList>
    </citation>
    <scope>IDENTIFICATION</scope>
    <source>
        <strain evidence="2">KR3021</strain>
    </source>
</reference>